<keyword evidence="2" id="KW-1185">Reference proteome</keyword>
<sequence length="214" mass="23367">METLSFQVSVTGFSSKIISSMVVKAIFLSASLMTIQACSIVNILVNAEISASSIRSDVLGNYAFQNYIVDKLGPSYYKTERRDAHRNKKRSFVINGIDGWATGINYGAAGRGFQVSIKTNEPGYTTKVLSISLRDTVINTPVINSTAPPTEVVGHASPVAISVAYNGAITNDAGLDLRYRTKKVLIENDFVSFEGVIIYKKVFNFVFNVCQIIC</sequence>
<evidence type="ECO:0000313" key="2">
    <source>
        <dbReference type="Proteomes" id="UP000887116"/>
    </source>
</evidence>
<gene>
    <name evidence="1" type="ORF">TNCT_94681</name>
</gene>
<evidence type="ECO:0000313" key="1">
    <source>
        <dbReference type="EMBL" id="GFQ74424.1"/>
    </source>
</evidence>
<dbReference type="AlphaFoldDB" id="A0A8X6GVA4"/>
<dbReference type="Proteomes" id="UP000887116">
    <property type="component" value="Unassembled WGS sequence"/>
</dbReference>
<organism evidence="1 2">
    <name type="scientific">Trichonephila clavata</name>
    <name type="common">Joro spider</name>
    <name type="synonym">Nephila clavata</name>
    <dbReference type="NCBI Taxonomy" id="2740835"/>
    <lineage>
        <taxon>Eukaryota</taxon>
        <taxon>Metazoa</taxon>
        <taxon>Ecdysozoa</taxon>
        <taxon>Arthropoda</taxon>
        <taxon>Chelicerata</taxon>
        <taxon>Arachnida</taxon>
        <taxon>Araneae</taxon>
        <taxon>Araneomorphae</taxon>
        <taxon>Entelegynae</taxon>
        <taxon>Araneoidea</taxon>
        <taxon>Nephilidae</taxon>
        <taxon>Trichonephila</taxon>
    </lineage>
</organism>
<protein>
    <submittedName>
        <fullName evidence="1">Uncharacterized protein</fullName>
    </submittedName>
</protein>
<comment type="caution">
    <text evidence="1">The sequence shown here is derived from an EMBL/GenBank/DDBJ whole genome shotgun (WGS) entry which is preliminary data.</text>
</comment>
<dbReference type="OrthoDB" id="6465953at2759"/>
<dbReference type="EMBL" id="BMAO01011528">
    <property type="protein sequence ID" value="GFQ74424.1"/>
    <property type="molecule type" value="Genomic_DNA"/>
</dbReference>
<reference evidence="1" key="1">
    <citation type="submission" date="2020-07" db="EMBL/GenBank/DDBJ databases">
        <title>Multicomponent nature underlies the extraordinary mechanical properties of spider dragline silk.</title>
        <authorList>
            <person name="Kono N."/>
            <person name="Nakamura H."/>
            <person name="Mori M."/>
            <person name="Yoshida Y."/>
            <person name="Ohtoshi R."/>
            <person name="Malay A.D."/>
            <person name="Moran D.A.P."/>
            <person name="Tomita M."/>
            <person name="Numata K."/>
            <person name="Arakawa K."/>
        </authorList>
    </citation>
    <scope>NUCLEOTIDE SEQUENCE</scope>
</reference>
<accession>A0A8X6GVA4</accession>
<proteinExistence type="predicted"/>
<name>A0A8X6GVA4_TRICU</name>